<keyword evidence="4 7" id="KW-0456">Lyase</keyword>
<evidence type="ECO:0000313" key="7">
    <source>
        <dbReference type="EMBL" id="KQK24744.1"/>
    </source>
</evidence>
<comment type="caution">
    <text evidence="7">The sequence shown here is derived from an EMBL/GenBank/DDBJ whole genome shotgun (WGS) entry which is preliminary data.</text>
</comment>
<dbReference type="GO" id="GO:0047804">
    <property type="term" value="F:cysteine-S-conjugate beta-lyase activity"/>
    <property type="evidence" value="ECO:0007669"/>
    <property type="project" value="UniProtKB-EC"/>
</dbReference>
<keyword evidence="8" id="KW-1185">Reference proteome</keyword>
<name>A0A0Q3HPP1_9FLAO</name>
<reference evidence="7 8" key="1">
    <citation type="submission" date="2015-10" db="EMBL/GenBank/DDBJ databases">
        <title>Chryseobacterium aquaticum genome.</title>
        <authorList>
            <person name="Newman J.D."/>
            <person name="Ferguson M.B."/>
            <person name="Miller J.R."/>
        </authorList>
    </citation>
    <scope>NUCLEOTIDE SEQUENCE [LARGE SCALE GENOMIC DNA]</scope>
    <source>
        <strain evidence="7 8">KCTC 12483</strain>
    </source>
</reference>
<dbReference type="InterPro" id="IPR015422">
    <property type="entry name" value="PyrdxlP-dep_Trfase_small"/>
</dbReference>
<comment type="similarity">
    <text evidence="5">Belongs to the class-II pyridoxal-phosphate-dependent aminotransferase family. MalY/PatB cystathionine beta-lyase subfamily.</text>
</comment>
<dbReference type="STRING" id="452084.AR438_16330"/>
<keyword evidence="3" id="KW-0663">Pyridoxal phosphate</keyword>
<dbReference type="EC" id="4.4.1.13" evidence="2"/>
<evidence type="ECO:0000256" key="1">
    <source>
        <dbReference type="ARBA" id="ARBA00001933"/>
    </source>
</evidence>
<protein>
    <recommendedName>
        <fullName evidence="2">cysteine-S-conjugate beta-lyase</fullName>
        <ecNumber evidence="2">4.4.1.13</ecNumber>
    </recommendedName>
</protein>
<dbReference type="Gene3D" id="3.40.640.10">
    <property type="entry name" value="Type I PLP-dependent aspartate aminotransferase-like (Major domain)"/>
    <property type="match status" value="1"/>
</dbReference>
<dbReference type="InterPro" id="IPR015424">
    <property type="entry name" value="PyrdxlP-dep_Trfase"/>
</dbReference>
<dbReference type="PANTHER" id="PTHR43525:SF1">
    <property type="entry name" value="PROTEIN MALY"/>
    <property type="match status" value="1"/>
</dbReference>
<dbReference type="InterPro" id="IPR051798">
    <property type="entry name" value="Class-II_PLP-Dep_Aminotrans"/>
</dbReference>
<proteinExistence type="inferred from homology"/>
<evidence type="ECO:0000256" key="5">
    <source>
        <dbReference type="ARBA" id="ARBA00037974"/>
    </source>
</evidence>
<dbReference type="InterPro" id="IPR015421">
    <property type="entry name" value="PyrdxlP-dep_Trfase_major"/>
</dbReference>
<dbReference type="AlphaFoldDB" id="A0A0Q3HPP1"/>
<dbReference type="EMBL" id="LLYZ01000020">
    <property type="protein sequence ID" value="KQK24744.1"/>
    <property type="molecule type" value="Genomic_DNA"/>
</dbReference>
<dbReference type="GO" id="GO:0030170">
    <property type="term" value="F:pyridoxal phosphate binding"/>
    <property type="evidence" value="ECO:0007669"/>
    <property type="project" value="InterPro"/>
</dbReference>
<dbReference type="Proteomes" id="UP000051682">
    <property type="component" value="Unassembled WGS sequence"/>
</dbReference>
<evidence type="ECO:0000259" key="6">
    <source>
        <dbReference type="Pfam" id="PF00155"/>
    </source>
</evidence>
<dbReference type="CDD" id="cd00609">
    <property type="entry name" value="AAT_like"/>
    <property type="match status" value="1"/>
</dbReference>
<dbReference type="Pfam" id="PF00155">
    <property type="entry name" value="Aminotran_1_2"/>
    <property type="match status" value="1"/>
</dbReference>
<dbReference type="NCBIfam" id="TIGR04350">
    <property type="entry name" value="C_S_lyase_PatB"/>
    <property type="match status" value="1"/>
</dbReference>
<dbReference type="PANTHER" id="PTHR43525">
    <property type="entry name" value="PROTEIN MALY"/>
    <property type="match status" value="1"/>
</dbReference>
<feature type="domain" description="Aminotransferase class I/classII large" evidence="6">
    <location>
        <begin position="34"/>
        <end position="379"/>
    </location>
</feature>
<evidence type="ECO:0000313" key="8">
    <source>
        <dbReference type="Proteomes" id="UP000051682"/>
    </source>
</evidence>
<evidence type="ECO:0000256" key="2">
    <source>
        <dbReference type="ARBA" id="ARBA00012224"/>
    </source>
</evidence>
<organism evidence="7 8">
    <name type="scientific">Chryseobacterium aquaticum</name>
    <dbReference type="NCBI Taxonomy" id="452084"/>
    <lineage>
        <taxon>Bacteria</taxon>
        <taxon>Pseudomonadati</taxon>
        <taxon>Bacteroidota</taxon>
        <taxon>Flavobacteriia</taxon>
        <taxon>Flavobacteriales</taxon>
        <taxon>Weeksellaceae</taxon>
        <taxon>Chryseobacterium group</taxon>
        <taxon>Chryseobacterium</taxon>
    </lineage>
</organism>
<dbReference type="SUPFAM" id="SSF53383">
    <property type="entry name" value="PLP-dependent transferases"/>
    <property type="match status" value="1"/>
</dbReference>
<dbReference type="RefSeq" id="WP_056017378.1">
    <property type="nucleotide sequence ID" value="NZ_LLYZ01000020.1"/>
</dbReference>
<gene>
    <name evidence="7" type="ORF">AR438_16330</name>
</gene>
<sequence length="388" mass="44799">MKYNFDEIISRKNTNSVKWDLAKDVEVLPMWVADMDFKTAPEILETISEKVSHGIFGYSDIPDNFHQSIIDWWKDNHDFYIEKDWLLPVPGMIVSLSAIVRTFVKPDENIILQTPVYNHFFTIAENCSCNILENDLIYKDRSYEIDFDDLEAKASNSKTKLLLISSPHNPVGRVWKKEELVKIAEICSKHQVIVVSDEIHADLVFENHKHIPFASIAANYDLLSVTCGSPCKTFNLSGLSISYIISQDKNILKQINKTLEIQETIYPNPIAADALITAYTKGNDWLKEMKIYLWENYQFLLKFCGEHLPEIKVISLEANYLVWLDCSFFNKTSDEISKILIEEEKLWLNSGTMYGKAGEGFLRMNIACPRELLVEGLKRLEKFYLKNT</sequence>
<dbReference type="Gene3D" id="3.90.1150.10">
    <property type="entry name" value="Aspartate Aminotransferase, domain 1"/>
    <property type="match status" value="1"/>
</dbReference>
<comment type="cofactor">
    <cofactor evidence="1">
        <name>pyridoxal 5'-phosphate</name>
        <dbReference type="ChEBI" id="CHEBI:597326"/>
    </cofactor>
</comment>
<dbReference type="InterPro" id="IPR027619">
    <property type="entry name" value="C-S_lyase_PatB-like"/>
</dbReference>
<dbReference type="OrthoDB" id="9802872at2"/>
<accession>A0A0Q3HPP1</accession>
<evidence type="ECO:0000256" key="3">
    <source>
        <dbReference type="ARBA" id="ARBA00022898"/>
    </source>
</evidence>
<dbReference type="InterPro" id="IPR004839">
    <property type="entry name" value="Aminotransferase_I/II_large"/>
</dbReference>
<evidence type="ECO:0000256" key="4">
    <source>
        <dbReference type="ARBA" id="ARBA00023239"/>
    </source>
</evidence>